<feature type="signal peptide" evidence="4">
    <location>
        <begin position="1"/>
        <end position="19"/>
    </location>
</feature>
<feature type="binding site" evidence="3">
    <location>
        <position position="319"/>
    </location>
    <ligand>
        <name>Mn(2+)</name>
        <dbReference type="ChEBI" id="CHEBI:29035"/>
        <label>2</label>
    </ligand>
</feature>
<dbReference type="STRING" id="436010.A0A166IQ68"/>
<dbReference type="Pfam" id="PF00190">
    <property type="entry name" value="Cupin_1"/>
    <property type="match status" value="2"/>
</dbReference>
<feature type="chain" id="PRO_5007875425" evidence="4">
    <location>
        <begin position="20"/>
        <end position="430"/>
    </location>
</feature>
<dbReference type="Gene3D" id="2.60.120.10">
    <property type="entry name" value="Jelly Rolls"/>
    <property type="match status" value="2"/>
</dbReference>
<evidence type="ECO:0000256" key="3">
    <source>
        <dbReference type="PIRSR" id="PIRSR617774-2"/>
    </source>
</evidence>
<feature type="binding site" evidence="3">
    <location>
        <position position="183"/>
    </location>
    <ligand>
        <name>Mn(2+)</name>
        <dbReference type="ChEBI" id="CHEBI:29035"/>
        <label>1</label>
    </ligand>
</feature>
<dbReference type="AlphaFoldDB" id="A0A166IQ68"/>
<dbReference type="InterPro" id="IPR011051">
    <property type="entry name" value="RmlC_Cupin_sf"/>
</dbReference>
<evidence type="ECO:0000256" key="2">
    <source>
        <dbReference type="PIRSR" id="PIRSR617774-1"/>
    </source>
</evidence>
<dbReference type="CDD" id="cd20304">
    <property type="entry name" value="cupin_OxDC_N"/>
    <property type="match status" value="1"/>
</dbReference>
<feature type="binding site" evidence="3">
    <location>
        <position position="138"/>
    </location>
    <ligand>
        <name>Mn(2+)</name>
        <dbReference type="ChEBI" id="CHEBI:29035"/>
        <label>1</label>
    </ligand>
</feature>
<dbReference type="NCBIfam" id="TIGR03404">
    <property type="entry name" value="bicupin_oxalic"/>
    <property type="match status" value="1"/>
</dbReference>
<proteinExistence type="predicted"/>
<dbReference type="OrthoDB" id="10263073at2759"/>
<dbReference type="EMBL" id="KV417558">
    <property type="protein sequence ID" value="KZP20063.1"/>
    <property type="molecule type" value="Genomic_DNA"/>
</dbReference>
<feature type="binding site" evidence="3">
    <location>
        <position position="140"/>
    </location>
    <ligand>
        <name>Mn(2+)</name>
        <dbReference type="ChEBI" id="CHEBI:29035"/>
        <label>1</label>
    </ligand>
</feature>
<accession>A0A166IQ68</accession>
<evidence type="ECO:0000313" key="7">
    <source>
        <dbReference type="Proteomes" id="UP000076532"/>
    </source>
</evidence>
<comment type="cofactor">
    <cofactor evidence="3">
        <name>Mn(2+)</name>
        <dbReference type="ChEBI" id="CHEBI:29035"/>
    </cofactor>
    <text evidence="3">Binds 2 manganese ions per subunit.</text>
</comment>
<dbReference type="Proteomes" id="UP000076532">
    <property type="component" value="Unassembled WGS sequence"/>
</dbReference>
<dbReference type="PANTHER" id="PTHR35848:SF9">
    <property type="entry name" value="SLL1358 PROTEIN"/>
    <property type="match status" value="1"/>
</dbReference>
<evidence type="ECO:0000256" key="4">
    <source>
        <dbReference type="SAM" id="SignalP"/>
    </source>
</evidence>
<name>A0A166IQ68_9AGAM</name>
<dbReference type="InterPro" id="IPR017774">
    <property type="entry name" value="Bicupin_oxalate_deCO2ase/Oxase"/>
</dbReference>
<feature type="binding site" evidence="3">
    <location>
        <position position="321"/>
    </location>
    <ligand>
        <name>Mn(2+)</name>
        <dbReference type="ChEBI" id="CHEBI:29035"/>
        <label>2</label>
    </ligand>
</feature>
<dbReference type="CDD" id="cd20305">
    <property type="entry name" value="cupin_OxDC_C"/>
    <property type="match status" value="1"/>
</dbReference>
<gene>
    <name evidence="6" type="ORF">FIBSPDRAFT_1045128</name>
</gene>
<dbReference type="GO" id="GO:0046872">
    <property type="term" value="F:metal ion binding"/>
    <property type="evidence" value="ECO:0007669"/>
    <property type="project" value="UniProtKB-KW"/>
</dbReference>
<feature type="domain" description="Cupin type-1" evidence="5">
    <location>
        <begin position="95"/>
        <end position="238"/>
    </location>
</feature>
<evidence type="ECO:0000313" key="6">
    <source>
        <dbReference type="EMBL" id="KZP20063.1"/>
    </source>
</evidence>
<evidence type="ECO:0000256" key="1">
    <source>
        <dbReference type="ARBA" id="ARBA00022723"/>
    </source>
</evidence>
<organism evidence="6 7">
    <name type="scientific">Athelia psychrophila</name>
    <dbReference type="NCBI Taxonomy" id="1759441"/>
    <lineage>
        <taxon>Eukaryota</taxon>
        <taxon>Fungi</taxon>
        <taxon>Dikarya</taxon>
        <taxon>Basidiomycota</taxon>
        <taxon>Agaricomycotina</taxon>
        <taxon>Agaricomycetes</taxon>
        <taxon>Agaricomycetidae</taxon>
        <taxon>Atheliales</taxon>
        <taxon>Atheliaceae</taxon>
        <taxon>Athelia</taxon>
    </lineage>
</organism>
<feature type="active site" description="Proton donor" evidence="2">
    <location>
        <position position="379"/>
    </location>
</feature>
<sequence length="430" mass="46845">MIYPLAILSALALARFSIAAPAGSSSPSPVTYASDDPNFSLWSPGDSNIVPEPIRGSKGAKVLGPQNIPLDLQNPDTLAAPSTDAGDVPNFKWPFSLSHTTSYNGGWARQQNVHQMPVATDLSSVNMMLKPGAVREMHWHSSAEWAYMLAGDIRITTIGPAGDIYVADVTQGDLWYFPPGHGHSIQALNTTEDGAEFLLVFDEGTFSEFSTFQLTDWLAHVPKEVIAKNFQMDISAFDHIPDKELYIFPAPEPAAIAEDDMVIPNNSPMPYTLALSKINATQLSGGGTVKYADTRIFEISKTISMAEFTVEPGAMRELHWHPTEAEWTYFISGTARVTSFAGRAAAQTIDFQGGDISYIPPSFGHYIENTGNTTLIFLEIFKSPLVQDISLSQWLALTPPALVKAHLGVSYETISKFSKVKQSVVGKDQT</sequence>
<reference evidence="6 7" key="1">
    <citation type="journal article" date="2016" name="Mol. Biol. Evol.">
        <title>Comparative Genomics of Early-Diverging Mushroom-Forming Fungi Provides Insights into the Origins of Lignocellulose Decay Capabilities.</title>
        <authorList>
            <person name="Nagy L.G."/>
            <person name="Riley R."/>
            <person name="Tritt A."/>
            <person name="Adam C."/>
            <person name="Daum C."/>
            <person name="Floudas D."/>
            <person name="Sun H."/>
            <person name="Yadav J.S."/>
            <person name="Pangilinan J."/>
            <person name="Larsson K.H."/>
            <person name="Matsuura K."/>
            <person name="Barry K."/>
            <person name="Labutti K."/>
            <person name="Kuo R."/>
            <person name="Ohm R.A."/>
            <person name="Bhattacharya S.S."/>
            <person name="Shirouzu T."/>
            <person name="Yoshinaga Y."/>
            <person name="Martin F.M."/>
            <person name="Grigoriev I.V."/>
            <person name="Hibbett D.S."/>
        </authorList>
    </citation>
    <scope>NUCLEOTIDE SEQUENCE [LARGE SCALE GENOMIC DNA]</scope>
    <source>
        <strain evidence="6 7">CBS 109695</strain>
    </source>
</reference>
<keyword evidence="4" id="KW-0732">Signal</keyword>
<keyword evidence="3" id="KW-0464">Manganese</keyword>
<keyword evidence="7" id="KW-1185">Reference proteome</keyword>
<feature type="domain" description="Cupin type-1" evidence="5">
    <location>
        <begin position="273"/>
        <end position="415"/>
    </location>
</feature>
<dbReference type="PANTHER" id="PTHR35848">
    <property type="entry name" value="OXALATE-BINDING PROTEIN"/>
    <property type="match status" value="1"/>
</dbReference>
<feature type="binding site" evidence="3">
    <location>
        <position position="365"/>
    </location>
    <ligand>
        <name>Mn(2+)</name>
        <dbReference type="ChEBI" id="CHEBI:29035"/>
        <label>2</label>
    </ligand>
</feature>
<feature type="binding site" evidence="3">
    <location>
        <position position="144"/>
    </location>
    <ligand>
        <name>Mn(2+)</name>
        <dbReference type="ChEBI" id="CHEBI:29035"/>
        <label>1</label>
    </ligand>
</feature>
<evidence type="ECO:0000259" key="5">
    <source>
        <dbReference type="SMART" id="SM00835"/>
    </source>
</evidence>
<dbReference type="InterPro" id="IPR014710">
    <property type="entry name" value="RmlC-like_jellyroll"/>
</dbReference>
<dbReference type="InterPro" id="IPR051610">
    <property type="entry name" value="GPI/OXD"/>
</dbReference>
<feature type="binding site" evidence="3">
    <location>
        <position position="326"/>
    </location>
    <ligand>
        <name>Mn(2+)</name>
        <dbReference type="ChEBI" id="CHEBI:29035"/>
        <label>2</label>
    </ligand>
</feature>
<dbReference type="SUPFAM" id="SSF51182">
    <property type="entry name" value="RmlC-like cupins"/>
    <property type="match status" value="1"/>
</dbReference>
<keyword evidence="1 3" id="KW-0479">Metal-binding</keyword>
<dbReference type="InterPro" id="IPR006045">
    <property type="entry name" value="Cupin_1"/>
</dbReference>
<dbReference type="GO" id="GO:0033609">
    <property type="term" value="P:oxalate metabolic process"/>
    <property type="evidence" value="ECO:0007669"/>
    <property type="project" value="InterPro"/>
</dbReference>
<dbReference type="SMART" id="SM00835">
    <property type="entry name" value="Cupin_1"/>
    <property type="match status" value="2"/>
</dbReference>
<protein>
    <submittedName>
        <fullName evidence="6">Bicupin oxalate decarboxylase oxidase</fullName>
    </submittedName>
</protein>